<dbReference type="SUPFAM" id="SSF48264">
    <property type="entry name" value="Cytochrome P450"/>
    <property type="match status" value="1"/>
</dbReference>
<dbReference type="AlphaFoldDB" id="A0A1R3HB54"/>
<dbReference type="Gene3D" id="1.10.630.10">
    <property type="entry name" value="Cytochrome P450"/>
    <property type="match status" value="1"/>
</dbReference>
<gene>
    <name evidence="1" type="ORF">COLO4_30120</name>
</gene>
<dbReference type="Proteomes" id="UP000187203">
    <property type="component" value="Unassembled WGS sequence"/>
</dbReference>
<keyword evidence="2" id="KW-1185">Reference proteome</keyword>
<dbReference type="GO" id="GO:0005506">
    <property type="term" value="F:iron ion binding"/>
    <property type="evidence" value="ECO:0007669"/>
    <property type="project" value="InterPro"/>
</dbReference>
<evidence type="ECO:0000313" key="2">
    <source>
        <dbReference type="Proteomes" id="UP000187203"/>
    </source>
</evidence>
<dbReference type="GO" id="GO:0016705">
    <property type="term" value="F:oxidoreductase activity, acting on paired donors, with incorporation or reduction of molecular oxygen"/>
    <property type="evidence" value="ECO:0007669"/>
    <property type="project" value="InterPro"/>
</dbReference>
<name>A0A1R3HB54_9ROSI</name>
<evidence type="ECO:0000313" key="1">
    <source>
        <dbReference type="EMBL" id="OMO67496.1"/>
    </source>
</evidence>
<dbReference type="EMBL" id="AWUE01020601">
    <property type="protein sequence ID" value="OMO67496.1"/>
    <property type="molecule type" value="Genomic_DNA"/>
</dbReference>
<organism evidence="1 2">
    <name type="scientific">Corchorus olitorius</name>
    <dbReference type="NCBI Taxonomy" id="93759"/>
    <lineage>
        <taxon>Eukaryota</taxon>
        <taxon>Viridiplantae</taxon>
        <taxon>Streptophyta</taxon>
        <taxon>Embryophyta</taxon>
        <taxon>Tracheophyta</taxon>
        <taxon>Spermatophyta</taxon>
        <taxon>Magnoliopsida</taxon>
        <taxon>eudicotyledons</taxon>
        <taxon>Gunneridae</taxon>
        <taxon>Pentapetalae</taxon>
        <taxon>rosids</taxon>
        <taxon>malvids</taxon>
        <taxon>Malvales</taxon>
        <taxon>Malvaceae</taxon>
        <taxon>Grewioideae</taxon>
        <taxon>Apeibeae</taxon>
        <taxon>Corchorus</taxon>
    </lineage>
</organism>
<reference evidence="2" key="1">
    <citation type="submission" date="2013-09" db="EMBL/GenBank/DDBJ databases">
        <title>Corchorus olitorius genome sequencing.</title>
        <authorList>
            <person name="Alam M."/>
            <person name="Haque M.S."/>
            <person name="Islam M.S."/>
            <person name="Emdad E.M."/>
            <person name="Islam M.M."/>
            <person name="Ahmed B."/>
            <person name="Halim A."/>
            <person name="Hossen Q.M.M."/>
            <person name="Hossain M.Z."/>
            <person name="Ahmed R."/>
            <person name="Khan M.M."/>
            <person name="Islam R."/>
            <person name="Rashid M.M."/>
            <person name="Khan S.A."/>
            <person name="Rahman M.S."/>
            <person name="Alam M."/>
            <person name="Yahiya A.S."/>
            <person name="Khan M.S."/>
            <person name="Azam M.S."/>
            <person name="Haque T."/>
            <person name="Lashkar M.Z.H."/>
            <person name="Akhand A.I."/>
            <person name="Morshed G."/>
            <person name="Roy S."/>
            <person name="Uddin K.S."/>
            <person name="Rabeya T."/>
            <person name="Hossain A.S."/>
            <person name="Chowdhury A."/>
            <person name="Snigdha A.R."/>
            <person name="Mortoza M.S."/>
            <person name="Matin S.A."/>
            <person name="Hoque S.M.E."/>
            <person name="Islam M.K."/>
            <person name="Roy D.K."/>
            <person name="Haider R."/>
            <person name="Moosa M.M."/>
            <person name="Elias S.M."/>
            <person name="Hasan A.M."/>
            <person name="Jahan S."/>
            <person name="Shafiuddin M."/>
            <person name="Mahmood N."/>
            <person name="Shommy N.S."/>
        </authorList>
    </citation>
    <scope>NUCLEOTIDE SEQUENCE [LARGE SCALE GENOMIC DNA]</scope>
    <source>
        <strain evidence="2">cv. O-4</strain>
    </source>
</reference>
<proteinExistence type="predicted"/>
<dbReference type="STRING" id="93759.A0A1R3HB54"/>
<dbReference type="InterPro" id="IPR036396">
    <property type="entry name" value="Cyt_P450_sf"/>
</dbReference>
<dbReference type="GO" id="GO:0020037">
    <property type="term" value="F:heme binding"/>
    <property type="evidence" value="ECO:0007669"/>
    <property type="project" value="InterPro"/>
</dbReference>
<protein>
    <submittedName>
        <fullName evidence="1">Cytochrome P450</fullName>
    </submittedName>
</protein>
<dbReference type="OrthoDB" id="2789670at2759"/>
<dbReference type="GO" id="GO:0004497">
    <property type="term" value="F:monooxygenase activity"/>
    <property type="evidence" value="ECO:0007669"/>
    <property type="project" value="InterPro"/>
</dbReference>
<comment type="caution">
    <text evidence="1">The sequence shown here is derived from an EMBL/GenBank/DDBJ whole genome shotgun (WGS) entry which is preliminary data.</text>
</comment>
<sequence>MKDLNTDIACFRFANTHVISVTSPDIAQEFLKKFDSAFASGPITIAVVPWGDQWKKMRKLAASEIITPSRLRWLLQKERPRS</sequence>
<accession>A0A1R3HB54</accession>